<accession>A0A8H5UWV0</accession>
<dbReference type="Pfam" id="PF14033">
    <property type="entry name" value="DUF4246"/>
    <property type="match status" value="1"/>
</dbReference>
<dbReference type="InterPro" id="IPR025340">
    <property type="entry name" value="DUF4246"/>
</dbReference>
<dbReference type="Proteomes" id="UP000544095">
    <property type="component" value="Unassembled WGS sequence"/>
</dbReference>
<dbReference type="InterPro" id="IPR049192">
    <property type="entry name" value="DUF4246_C"/>
</dbReference>
<organism evidence="3 4">
    <name type="scientific">Fusarium pseudoanthophilum</name>
    <dbReference type="NCBI Taxonomy" id="48495"/>
    <lineage>
        <taxon>Eukaryota</taxon>
        <taxon>Fungi</taxon>
        <taxon>Dikarya</taxon>
        <taxon>Ascomycota</taxon>
        <taxon>Pezizomycotina</taxon>
        <taxon>Sordariomycetes</taxon>
        <taxon>Hypocreomycetidae</taxon>
        <taxon>Hypocreales</taxon>
        <taxon>Nectriaceae</taxon>
        <taxon>Fusarium</taxon>
        <taxon>Fusarium fujikuroi species complex</taxon>
    </lineage>
</organism>
<dbReference type="PANTHER" id="PTHR33119">
    <property type="entry name" value="IFI3P"/>
    <property type="match status" value="1"/>
</dbReference>
<feature type="compositionally biased region" description="Acidic residues" evidence="1">
    <location>
        <begin position="65"/>
        <end position="74"/>
    </location>
</feature>
<evidence type="ECO:0000313" key="3">
    <source>
        <dbReference type="EMBL" id="KAF5600365.1"/>
    </source>
</evidence>
<dbReference type="PANTHER" id="PTHR33119:SF1">
    <property type="entry name" value="FE2OG DIOXYGENASE DOMAIN-CONTAINING PROTEIN"/>
    <property type="match status" value="1"/>
</dbReference>
<sequence length="173" mass="19681">MQKSTERTCANSENAFTALARPTRDDEPHRGQYDEDYSDSSCEWVEPGRTLNASLRRFPKKTEQSDGEYGTEECDSSKDRDTPDGESGDKTHPFVAPEPSPQPELEFCAEDVKLIGFSHHILRETGPKRLQVIVKLANVHLTPDNSNYPGGWWHTEGQINEHIALLLRQREHH</sequence>
<evidence type="ECO:0000259" key="2">
    <source>
        <dbReference type="Pfam" id="PF14033"/>
    </source>
</evidence>
<feature type="compositionally biased region" description="Basic and acidic residues" evidence="1">
    <location>
        <begin position="75"/>
        <end position="92"/>
    </location>
</feature>
<protein>
    <submittedName>
        <fullName evidence="3">WD40 repeat 2</fullName>
    </submittedName>
</protein>
<reference evidence="3 4" key="1">
    <citation type="submission" date="2020-05" db="EMBL/GenBank/DDBJ databases">
        <title>Identification and distribution of gene clusters putatively required for synthesis of sphingolipid metabolism inhibitors in phylogenetically diverse species of the filamentous fungus Fusarium.</title>
        <authorList>
            <person name="Kim H.-S."/>
            <person name="Busman M."/>
            <person name="Brown D.W."/>
            <person name="Divon H."/>
            <person name="Uhlig S."/>
            <person name="Proctor R.H."/>
        </authorList>
    </citation>
    <scope>NUCLEOTIDE SEQUENCE [LARGE SCALE GENOMIC DNA]</scope>
    <source>
        <strain evidence="3 4">NRRL 25211</strain>
    </source>
</reference>
<name>A0A8H5UWV0_9HYPO</name>
<dbReference type="AlphaFoldDB" id="A0A8H5UWV0"/>
<proteinExistence type="predicted"/>
<feature type="domain" description="DUF4246" evidence="2">
    <location>
        <begin position="66"/>
        <end position="164"/>
    </location>
</feature>
<keyword evidence="4" id="KW-1185">Reference proteome</keyword>
<evidence type="ECO:0000313" key="4">
    <source>
        <dbReference type="Proteomes" id="UP000544095"/>
    </source>
</evidence>
<comment type="caution">
    <text evidence="3">The sequence shown here is derived from an EMBL/GenBank/DDBJ whole genome shotgun (WGS) entry which is preliminary data.</text>
</comment>
<evidence type="ECO:0000256" key="1">
    <source>
        <dbReference type="SAM" id="MobiDB-lite"/>
    </source>
</evidence>
<gene>
    <name evidence="3" type="ORF">FPANT_2491</name>
</gene>
<feature type="compositionally biased region" description="Basic and acidic residues" evidence="1">
    <location>
        <begin position="22"/>
        <end position="33"/>
    </location>
</feature>
<feature type="region of interest" description="Disordered" evidence="1">
    <location>
        <begin position="1"/>
        <end position="103"/>
    </location>
</feature>
<dbReference type="EMBL" id="JAAOAR010000106">
    <property type="protein sequence ID" value="KAF5600365.1"/>
    <property type="molecule type" value="Genomic_DNA"/>
</dbReference>